<dbReference type="OrthoDB" id="1418365at2"/>
<reference evidence="2 3" key="1">
    <citation type="submission" date="2012-12" db="EMBL/GenBank/DDBJ databases">
        <title>Genome assembly of Fulvivirga imtechensis AK7.</title>
        <authorList>
            <person name="Nupur N."/>
            <person name="Khatri I."/>
            <person name="Kumar R."/>
            <person name="Subramanian S."/>
            <person name="Pinnaka A."/>
        </authorList>
    </citation>
    <scope>NUCLEOTIDE SEQUENCE [LARGE SCALE GENOMIC DNA]</scope>
    <source>
        <strain evidence="2 3">AK7</strain>
    </source>
</reference>
<evidence type="ECO:0000256" key="1">
    <source>
        <dbReference type="SAM" id="SignalP"/>
    </source>
</evidence>
<evidence type="ECO:0008006" key="4">
    <source>
        <dbReference type="Google" id="ProtNLM"/>
    </source>
</evidence>
<keyword evidence="3" id="KW-1185">Reference proteome</keyword>
<sequence>MKKRGIIFLIISTLFNSVVLHAQNITVAKLQYHSAFEQEVIQSYLEDQSVDMLTLQLITDKAVVKEEIDKYREVFNEFIAVLAKKKGKYDNDQRFLSHLFYKTHQKFLKKYNSFSTLRSVFTNGEYDCLSASALYALMLDALDIGYLVVETNYHIYLQIDIEDRVVLFESTDPLNGFINDSKEIEKRLSEYDAGNYRLTASNKNTYEYVSKINNEVGLSHIVGLHYYNAAVAAYNEQLLKEAVDNLEKTILFYNSERVIEFGAVIARALLADAMNIEDKKEQLARVNNILKLQPALVSGY</sequence>
<gene>
    <name evidence="2" type="ORF">C900_04917</name>
</gene>
<dbReference type="RefSeq" id="WP_009582071.1">
    <property type="nucleotide sequence ID" value="NZ_AMZN01000071.1"/>
</dbReference>
<organism evidence="2 3">
    <name type="scientific">Fulvivirga imtechensis AK7</name>
    <dbReference type="NCBI Taxonomy" id="1237149"/>
    <lineage>
        <taxon>Bacteria</taxon>
        <taxon>Pseudomonadati</taxon>
        <taxon>Bacteroidota</taxon>
        <taxon>Cytophagia</taxon>
        <taxon>Cytophagales</taxon>
        <taxon>Fulvivirgaceae</taxon>
        <taxon>Fulvivirga</taxon>
    </lineage>
</organism>
<feature type="signal peptide" evidence="1">
    <location>
        <begin position="1"/>
        <end position="22"/>
    </location>
</feature>
<evidence type="ECO:0000313" key="3">
    <source>
        <dbReference type="Proteomes" id="UP000011135"/>
    </source>
</evidence>
<name>L8JPU7_9BACT</name>
<feature type="chain" id="PRO_5003994125" description="Protein SirB1 N-terminal domain-containing protein" evidence="1">
    <location>
        <begin position="23"/>
        <end position="300"/>
    </location>
</feature>
<accession>L8JPU7</accession>
<dbReference type="eggNOG" id="ENOG50338QK">
    <property type="taxonomic scope" value="Bacteria"/>
</dbReference>
<comment type="caution">
    <text evidence="2">The sequence shown here is derived from an EMBL/GenBank/DDBJ whole genome shotgun (WGS) entry which is preliminary data.</text>
</comment>
<dbReference type="Proteomes" id="UP000011135">
    <property type="component" value="Unassembled WGS sequence"/>
</dbReference>
<dbReference type="AlphaFoldDB" id="L8JPU7"/>
<proteinExistence type="predicted"/>
<dbReference type="EMBL" id="AMZN01000071">
    <property type="protein sequence ID" value="ELR69529.1"/>
    <property type="molecule type" value="Genomic_DNA"/>
</dbReference>
<protein>
    <recommendedName>
        <fullName evidence="4">Protein SirB1 N-terminal domain-containing protein</fullName>
    </recommendedName>
</protein>
<evidence type="ECO:0000313" key="2">
    <source>
        <dbReference type="EMBL" id="ELR69529.1"/>
    </source>
</evidence>
<keyword evidence="1" id="KW-0732">Signal</keyword>